<evidence type="ECO:0000256" key="1">
    <source>
        <dbReference type="SAM" id="MobiDB-lite"/>
    </source>
</evidence>
<dbReference type="InParanoid" id="A0A507AYC0"/>
<evidence type="ECO:0000313" key="3">
    <source>
        <dbReference type="EMBL" id="TPX10019.1"/>
    </source>
</evidence>
<gene>
    <name evidence="3" type="ORF">E0L32_001216</name>
</gene>
<evidence type="ECO:0000256" key="2">
    <source>
        <dbReference type="SAM" id="Phobius"/>
    </source>
</evidence>
<protein>
    <submittedName>
        <fullName evidence="3">Uncharacterized protein</fullName>
    </submittedName>
</protein>
<keyword evidence="2" id="KW-0812">Transmembrane</keyword>
<feature type="transmembrane region" description="Helical" evidence="2">
    <location>
        <begin position="193"/>
        <end position="211"/>
    </location>
</feature>
<feature type="transmembrane region" description="Helical" evidence="2">
    <location>
        <begin position="223"/>
        <end position="248"/>
    </location>
</feature>
<dbReference type="EMBL" id="SKBQ01000005">
    <property type="protein sequence ID" value="TPX10019.1"/>
    <property type="molecule type" value="Genomic_DNA"/>
</dbReference>
<feature type="region of interest" description="Disordered" evidence="1">
    <location>
        <begin position="336"/>
        <end position="391"/>
    </location>
</feature>
<dbReference type="OrthoDB" id="5217806at2759"/>
<dbReference type="STRING" id="1093900.A0A507AYC0"/>
<feature type="transmembrane region" description="Helical" evidence="2">
    <location>
        <begin position="50"/>
        <end position="75"/>
    </location>
</feature>
<sequence>MADEDFIYACVHAGMVGVLITPLFILWSVSLCLARRRKDPARTGITWLKIVYPVEILALILITAGDAIYAALIAYTNGYSRRYNRSYVSSMSNAQYRIGTVGVLFERVANVLLIITFVELGNGFMYILNYKRTAIQTTLRYVSFVAAVVLTALNVATTARFNVIYGQYLNSSRYTDYNRQIRDARKISGAYDVLNFIASIGLLVYASVIMHRFRNIMFTKNSAVVLLVAAVLNFIRWLYALVIAALFLLETSPTVSAPEYINIIDAVLNTWIFFVVLVLLFVIGVWKHKGLWSTAQPFMSGPAAAPPMVYAIPQQQYGYGAPQQMAYQPHGYLQPQGWQGQPVQQPQQAYTGHTSVSPVDQQGTLPPQQQQVPTPGPEGQANGFYPREMKA</sequence>
<dbReference type="GeneID" id="41968663"/>
<dbReference type="RefSeq" id="XP_030991730.1">
    <property type="nucleotide sequence ID" value="XM_031135013.1"/>
</dbReference>
<feature type="compositionally biased region" description="Low complexity" evidence="1">
    <location>
        <begin position="336"/>
        <end position="348"/>
    </location>
</feature>
<feature type="compositionally biased region" description="Polar residues" evidence="1">
    <location>
        <begin position="349"/>
        <end position="360"/>
    </location>
</feature>
<feature type="compositionally biased region" description="Low complexity" evidence="1">
    <location>
        <begin position="361"/>
        <end position="380"/>
    </location>
</feature>
<keyword evidence="2" id="KW-0472">Membrane</keyword>
<organism evidence="3 4">
    <name type="scientific">Thyridium curvatum</name>
    <dbReference type="NCBI Taxonomy" id="1093900"/>
    <lineage>
        <taxon>Eukaryota</taxon>
        <taxon>Fungi</taxon>
        <taxon>Dikarya</taxon>
        <taxon>Ascomycota</taxon>
        <taxon>Pezizomycotina</taxon>
        <taxon>Sordariomycetes</taxon>
        <taxon>Sordariomycetidae</taxon>
        <taxon>Thyridiales</taxon>
        <taxon>Thyridiaceae</taxon>
        <taxon>Thyridium</taxon>
    </lineage>
</organism>
<reference evidence="3 4" key="1">
    <citation type="submission" date="2019-06" db="EMBL/GenBank/DDBJ databases">
        <title>Draft genome sequence of the filamentous fungus Phialemoniopsis curvata isolated from diesel fuel.</title>
        <authorList>
            <person name="Varaljay V.A."/>
            <person name="Lyon W.J."/>
            <person name="Crouch A.L."/>
            <person name="Drake C.E."/>
            <person name="Hollomon J.M."/>
            <person name="Nadeau L.J."/>
            <person name="Nunn H.S."/>
            <person name="Stevenson B.S."/>
            <person name="Bojanowski C.L."/>
            <person name="Crookes-Goodson W.J."/>
        </authorList>
    </citation>
    <scope>NUCLEOTIDE SEQUENCE [LARGE SCALE GENOMIC DNA]</scope>
    <source>
        <strain evidence="3 4">D216</strain>
    </source>
</reference>
<dbReference type="AlphaFoldDB" id="A0A507AYC0"/>
<keyword evidence="4" id="KW-1185">Reference proteome</keyword>
<name>A0A507AYC0_9PEZI</name>
<feature type="transmembrane region" description="Helical" evidence="2">
    <location>
        <begin position="260"/>
        <end position="286"/>
    </location>
</feature>
<comment type="caution">
    <text evidence="3">The sequence shown here is derived from an EMBL/GenBank/DDBJ whole genome shotgun (WGS) entry which is preliminary data.</text>
</comment>
<feature type="transmembrane region" description="Helical" evidence="2">
    <location>
        <begin position="141"/>
        <end position="165"/>
    </location>
</feature>
<keyword evidence="2" id="KW-1133">Transmembrane helix</keyword>
<proteinExistence type="predicted"/>
<evidence type="ECO:0000313" key="4">
    <source>
        <dbReference type="Proteomes" id="UP000319257"/>
    </source>
</evidence>
<dbReference type="Proteomes" id="UP000319257">
    <property type="component" value="Unassembled WGS sequence"/>
</dbReference>
<feature type="transmembrane region" description="Helical" evidence="2">
    <location>
        <begin position="108"/>
        <end position="129"/>
    </location>
</feature>
<feature type="transmembrane region" description="Helical" evidence="2">
    <location>
        <begin position="6"/>
        <end position="29"/>
    </location>
</feature>
<accession>A0A507AYC0</accession>